<organism evidence="4 5">
    <name type="scientific">Vitis vinifera</name>
    <name type="common">Grape</name>
    <dbReference type="NCBI Taxonomy" id="29760"/>
    <lineage>
        <taxon>Eukaryota</taxon>
        <taxon>Viridiplantae</taxon>
        <taxon>Streptophyta</taxon>
        <taxon>Embryophyta</taxon>
        <taxon>Tracheophyta</taxon>
        <taxon>Spermatophyta</taxon>
        <taxon>Magnoliopsida</taxon>
        <taxon>eudicotyledons</taxon>
        <taxon>Gunneridae</taxon>
        <taxon>Pentapetalae</taxon>
        <taxon>rosids</taxon>
        <taxon>Vitales</taxon>
        <taxon>Vitaceae</taxon>
        <taxon>Viteae</taxon>
        <taxon>Vitis</taxon>
    </lineage>
</organism>
<sequence length="349" mass="38882">MIPLYNDPLLTSIKMSCKVCVTGGSGYIGSYLVKKLLQKGYTVHATLRNMEDHAKVGLLQSFPNAETRLKLFQADIYNPDEFEEAIKGCEFVFHVATPMHHSEGFQYKNTTEAAISGAKSIAMSCIKSGSVRRLIYTATVMAASPLTDDGSSFKDSMDESCWTPPNLSLPYTNSFVEDYTDSKTLAEKEILSFGNNNNGGLEVVTLACGLVGGDTLLSYTPASVAVLIAQLTDNPYHYQLLRFLEESLGKIPIIHIDDVCEAHIFCMEKPSIHGRFLCTNSYISSAEITDYYQKNHPQFDIKPEYLNGPKRKIKWGSTKLIEEGFEYKYDTSMILDDSIKCGRKMGDLQ</sequence>
<reference evidence="5" key="1">
    <citation type="journal article" date="2007" name="Nature">
        <title>The grapevine genome sequence suggests ancestral hexaploidization in major angiosperm phyla.</title>
        <authorList>
            <consortium name="The French-Italian Public Consortium for Grapevine Genome Characterization."/>
            <person name="Jaillon O."/>
            <person name="Aury J.-M."/>
            <person name="Noel B."/>
            <person name="Policriti A."/>
            <person name="Clepet C."/>
            <person name="Casagrande A."/>
            <person name="Choisne N."/>
            <person name="Aubourg S."/>
            <person name="Vitulo N."/>
            <person name="Jubin C."/>
            <person name="Vezzi A."/>
            <person name="Legeai F."/>
            <person name="Hugueney P."/>
            <person name="Dasilva C."/>
            <person name="Horner D."/>
            <person name="Mica E."/>
            <person name="Jublot D."/>
            <person name="Poulain J."/>
            <person name="Bruyere C."/>
            <person name="Billault A."/>
            <person name="Segurens B."/>
            <person name="Gouyvenoux M."/>
            <person name="Ugarte E."/>
            <person name="Cattonaro F."/>
            <person name="Anthouard V."/>
            <person name="Vico V."/>
            <person name="Del Fabbro C."/>
            <person name="Alaux M."/>
            <person name="Di Gaspero G."/>
            <person name="Dumas V."/>
            <person name="Felice N."/>
            <person name="Paillard S."/>
            <person name="Juman I."/>
            <person name="Moroldo M."/>
            <person name="Scalabrin S."/>
            <person name="Canaguier A."/>
            <person name="Le Clainche I."/>
            <person name="Malacrida G."/>
            <person name="Durand E."/>
            <person name="Pesole G."/>
            <person name="Laucou V."/>
            <person name="Chatelet P."/>
            <person name="Merdinoglu D."/>
            <person name="Delledonne M."/>
            <person name="Pezzotti M."/>
            <person name="Lecharny A."/>
            <person name="Scarpelli C."/>
            <person name="Artiguenave F."/>
            <person name="Pe M.E."/>
            <person name="Valle G."/>
            <person name="Morgante M."/>
            <person name="Caboche M."/>
            <person name="Adam-Blondon A.-F."/>
            <person name="Weissenbach J."/>
            <person name="Quetier F."/>
            <person name="Wincker P."/>
        </authorList>
    </citation>
    <scope>NUCLEOTIDE SEQUENCE [LARGE SCALE GENOMIC DNA]</scope>
    <source>
        <strain evidence="5">cv. Pinot noir / PN40024</strain>
    </source>
</reference>
<keyword evidence="2" id="KW-0560">Oxidoreductase</keyword>
<dbReference type="PaxDb" id="29760-VIT_15s0046g01170.t01"/>
<dbReference type="SUPFAM" id="SSF51735">
    <property type="entry name" value="NAD(P)-binding Rossmann-fold domains"/>
    <property type="match status" value="1"/>
</dbReference>
<dbReference type="InterPro" id="IPR050425">
    <property type="entry name" value="NAD(P)_dehydrat-like"/>
</dbReference>
<dbReference type="EMBL" id="FN596755">
    <property type="protein sequence ID" value="CBI40490.3"/>
    <property type="molecule type" value="Genomic_DNA"/>
</dbReference>
<dbReference type="InterPro" id="IPR001509">
    <property type="entry name" value="Epimerase_deHydtase"/>
</dbReference>
<dbReference type="OrthoDB" id="2735536at2759"/>
<proteinExistence type="predicted"/>
<dbReference type="STRING" id="29760.D7UCM5"/>
<evidence type="ECO:0000313" key="5">
    <source>
        <dbReference type="Proteomes" id="UP000009183"/>
    </source>
</evidence>
<name>D7UCM5_VITVI</name>
<dbReference type="HOGENOM" id="CLU_007383_9_0_1"/>
<dbReference type="PANTHER" id="PTHR10366">
    <property type="entry name" value="NAD DEPENDENT EPIMERASE/DEHYDRATASE"/>
    <property type="match status" value="1"/>
</dbReference>
<dbReference type="InParanoid" id="D7UCM5"/>
<dbReference type="eggNOG" id="KOG1502">
    <property type="taxonomic scope" value="Eukaryota"/>
</dbReference>
<dbReference type="CDD" id="cd08958">
    <property type="entry name" value="FR_SDR_e"/>
    <property type="match status" value="1"/>
</dbReference>
<evidence type="ECO:0000313" key="4">
    <source>
        <dbReference type="EMBL" id="CBI40490.3"/>
    </source>
</evidence>
<dbReference type="InterPro" id="IPR036291">
    <property type="entry name" value="NAD(P)-bd_dom_sf"/>
</dbReference>
<accession>D7UCM5</accession>
<keyword evidence="5" id="KW-1185">Reference proteome</keyword>
<gene>
    <name evidence="4" type="ordered locus">VIT_15s0046g01170</name>
</gene>
<dbReference type="OMA" id="QVTHNAR"/>
<dbReference type="AlphaFoldDB" id="D7UCM5"/>
<evidence type="ECO:0000256" key="2">
    <source>
        <dbReference type="ARBA" id="ARBA00023002"/>
    </source>
</evidence>
<dbReference type="Pfam" id="PF01370">
    <property type="entry name" value="Epimerase"/>
    <property type="match status" value="1"/>
</dbReference>
<dbReference type="GO" id="GO:0016616">
    <property type="term" value="F:oxidoreductase activity, acting on the CH-OH group of donors, NAD or NADP as acceptor"/>
    <property type="evidence" value="ECO:0000318"/>
    <property type="project" value="GO_Central"/>
</dbReference>
<dbReference type="Gene3D" id="3.40.50.720">
    <property type="entry name" value="NAD(P)-binding Rossmann-like Domain"/>
    <property type="match status" value="1"/>
</dbReference>
<protein>
    <recommendedName>
        <fullName evidence="3">NAD-dependent epimerase/dehydratase domain-containing protein</fullName>
    </recommendedName>
</protein>
<evidence type="ECO:0000256" key="1">
    <source>
        <dbReference type="ARBA" id="ARBA00022857"/>
    </source>
</evidence>
<evidence type="ECO:0000259" key="3">
    <source>
        <dbReference type="Pfam" id="PF01370"/>
    </source>
</evidence>
<keyword evidence="1" id="KW-0521">NADP</keyword>
<dbReference type="Proteomes" id="UP000009183">
    <property type="component" value="Chromosome 15"/>
</dbReference>
<dbReference type="FunFam" id="3.40.50.720:FF:000645">
    <property type="entry name" value="Anthocyanidin reductase ((2S)-flavan-3-ol-forming)"/>
    <property type="match status" value="1"/>
</dbReference>
<feature type="domain" description="NAD-dependent epimerase/dehydratase" evidence="3">
    <location>
        <begin position="19"/>
        <end position="270"/>
    </location>
</feature>
<dbReference type="PANTHER" id="PTHR10366:SF696">
    <property type="entry name" value="OS07G0601900 PROTEIN"/>
    <property type="match status" value="1"/>
</dbReference>